<reference evidence="1 2" key="1">
    <citation type="submission" date="2019-05" db="EMBL/GenBank/DDBJ databases">
        <title>Another draft genome of Portunus trituberculatus and its Hox gene families provides insights of decapod evolution.</title>
        <authorList>
            <person name="Jeong J.-H."/>
            <person name="Song I."/>
            <person name="Kim S."/>
            <person name="Choi T."/>
            <person name="Kim D."/>
            <person name="Ryu S."/>
            <person name="Kim W."/>
        </authorList>
    </citation>
    <scope>NUCLEOTIDE SEQUENCE [LARGE SCALE GENOMIC DNA]</scope>
    <source>
        <tissue evidence="1">Muscle</tissue>
    </source>
</reference>
<keyword evidence="2" id="KW-1185">Reference proteome</keyword>
<evidence type="ECO:0000313" key="1">
    <source>
        <dbReference type="EMBL" id="MPC37059.1"/>
    </source>
</evidence>
<dbReference type="AlphaFoldDB" id="A0A5B7EVK2"/>
<proteinExistence type="predicted"/>
<protein>
    <submittedName>
        <fullName evidence="1">Uncharacterized protein</fullName>
    </submittedName>
</protein>
<sequence length="192" mass="20508">MDSVSPKLLFPLGVLGPFRRNFRLRSCCLSLSLSPSIGSEGCTWLVEWLCDRVPTAWDTDTARLGSVTFVVLSVLIVEATALALVAPKEMPELPGAVLALSSLIGPRSWCSPVPLDPLLLLPAPIISPIFPSRPAVGLTPGGRPVLFFDFGSLESIDPEVLSSSEVPASKGTGRYGGIVFTWLPFLCSQTKN</sequence>
<organism evidence="1 2">
    <name type="scientific">Portunus trituberculatus</name>
    <name type="common">Swimming crab</name>
    <name type="synonym">Neptunus trituberculatus</name>
    <dbReference type="NCBI Taxonomy" id="210409"/>
    <lineage>
        <taxon>Eukaryota</taxon>
        <taxon>Metazoa</taxon>
        <taxon>Ecdysozoa</taxon>
        <taxon>Arthropoda</taxon>
        <taxon>Crustacea</taxon>
        <taxon>Multicrustacea</taxon>
        <taxon>Malacostraca</taxon>
        <taxon>Eumalacostraca</taxon>
        <taxon>Eucarida</taxon>
        <taxon>Decapoda</taxon>
        <taxon>Pleocyemata</taxon>
        <taxon>Brachyura</taxon>
        <taxon>Eubrachyura</taxon>
        <taxon>Portunoidea</taxon>
        <taxon>Portunidae</taxon>
        <taxon>Portuninae</taxon>
        <taxon>Portunus</taxon>
    </lineage>
</organism>
<dbReference type="Proteomes" id="UP000324222">
    <property type="component" value="Unassembled WGS sequence"/>
</dbReference>
<evidence type="ECO:0000313" key="2">
    <source>
        <dbReference type="Proteomes" id="UP000324222"/>
    </source>
</evidence>
<comment type="caution">
    <text evidence="1">The sequence shown here is derived from an EMBL/GenBank/DDBJ whole genome shotgun (WGS) entry which is preliminary data.</text>
</comment>
<accession>A0A5B7EVK2</accession>
<gene>
    <name evidence="1" type="ORF">E2C01_030532</name>
</gene>
<name>A0A5B7EVK2_PORTR</name>
<dbReference type="EMBL" id="VSRR010003673">
    <property type="protein sequence ID" value="MPC37059.1"/>
    <property type="molecule type" value="Genomic_DNA"/>
</dbReference>